<evidence type="ECO:0000313" key="1">
    <source>
        <dbReference type="EMBL" id="GBM03074.1"/>
    </source>
</evidence>
<gene>
    <name evidence="1" type="ORF">AVEN_14576_1</name>
</gene>
<dbReference type="EMBL" id="BGPR01000186">
    <property type="protein sequence ID" value="GBM03074.1"/>
    <property type="molecule type" value="Genomic_DNA"/>
</dbReference>
<name>A0A4Y2CGJ1_ARAVE</name>
<keyword evidence="2" id="KW-1185">Reference proteome</keyword>
<dbReference type="Proteomes" id="UP000499080">
    <property type="component" value="Unassembled WGS sequence"/>
</dbReference>
<organism evidence="1 2">
    <name type="scientific">Araneus ventricosus</name>
    <name type="common">Orbweaver spider</name>
    <name type="synonym">Epeira ventricosa</name>
    <dbReference type="NCBI Taxonomy" id="182803"/>
    <lineage>
        <taxon>Eukaryota</taxon>
        <taxon>Metazoa</taxon>
        <taxon>Ecdysozoa</taxon>
        <taxon>Arthropoda</taxon>
        <taxon>Chelicerata</taxon>
        <taxon>Arachnida</taxon>
        <taxon>Araneae</taxon>
        <taxon>Araneomorphae</taxon>
        <taxon>Entelegynae</taxon>
        <taxon>Araneoidea</taxon>
        <taxon>Araneidae</taxon>
        <taxon>Araneus</taxon>
    </lineage>
</organism>
<accession>A0A4Y2CGJ1</accession>
<comment type="caution">
    <text evidence="1">The sequence shown here is derived from an EMBL/GenBank/DDBJ whole genome shotgun (WGS) entry which is preliminary data.</text>
</comment>
<reference evidence="1 2" key="1">
    <citation type="journal article" date="2019" name="Sci. Rep.">
        <title>Orb-weaving spider Araneus ventricosus genome elucidates the spidroin gene catalogue.</title>
        <authorList>
            <person name="Kono N."/>
            <person name="Nakamura H."/>
            <person name="Ohtoshi R."/>
            <person name="Moran D.A.P."/>
            <person name="Shinohara A."/>
            <person name="Yoshida Y."/>
            <person name="Fujiwara M."/>
            <person name="Mori M."/>
            <person name="Tomita M."/>
            <person name="Arakawa K."/>
        </authorList>
    </citation>
    <scope>NUCLEOTIDE SEQUENCE [LARGE SCALE GENOMIC DNA]</scope>
</reference>
<evidence type="ECO:0000313" key="2">
    <source>
        <dbReference type="Proteomes" id="UP000499080"/>
    </source>
</evidence>
<sequence length="97" mass="11388">MRQSWHPAQWLCQRHQHSLRHGHLFQLSGKHDLRRAVGQHNVSKGRHLESPSSQVHGMDKWTKIVGTYMFKNRQNIGENMAYEKVFTVNLGSQFIHC</sequence>
<dbReference type="AlphaFoldDB" id="A0A4Y2CGJ1"/>
<proteinExistence type="predicted"/>
<protein>
    <submittedName>
        <fullName evidence="1">Uncharacterized protein</fullName>
    </submittedName>
</protein>